<dbReference type="Gene3D" id="3.30.450.20">
    <property type="entry name" value="PAS domain"/>
    <property type="match status" value="2"/>
</dbReference>
<dbReference type="Pfam" id="PF08447">
    <property type="entry name" value="PAS_3"/>
    <property type="match status" value="1"/>
</dbReference>
<dbReference type="InterPro" id="IPR013655">
    <property type="entry name" value="PAS_fold_3"/>
</dbReference>
<keyword evidence="13" id="KW-0949">S-adenosyl-L-methionine</keyword>
<dbReference type="InterPro" id="IPR001610">
    <property type="entry name" value="PAC"/>
</dbReference>
<feature type="domain" description="PAS" evidence="21">
    <location>
        <begin position="852"/>
        <end position="922"/>
    </location>
</feature>
<dbReference type="SUPFAM" id="SSF55785">
    <property type="entry name" value="PYP-like sensor domain (PAS domain)"/>
    <property type="match status" value="2"/>
</dbReference>
<dbReference type="InterPro" id="IPR000700">
    <property type="entry name" value="PAS-assoc_C"/>
</dbReference>
<evidence type="ECO:0000313" key="25">
    <source>
        <dbReference type="EMBL" id="GGD97017.1"/>
    </source>
</evidence>
<dbReference type="SMART" id="SM00138">
    <property type="entry name" value="MeTrc"/>
    <property type="match status" value="1"/>
</dbReference>
<dbReference type="GO" id="GO:0009881">
    <property type="term" value="F:photoreceptor activity"/>
    <property type="evidence" value="ECO:0007669"/>
    <property type="project" value="UniProtKB-KW"/>
</dbReference>
<dbReference type="InterPro" id="IPR050903">
    <property type="entry name" value="Bact_Chemotaxis_MeTrfase"/>
</dbReference>
<comment type="catalytic activity">
    <reaction evidence="1">
        <text>ATP + protein L-histidine = ADP + protein N-phospho-L-histidine.</text>
        <dbReference type="EC" id="2.7.13.3"/>
    </reaction>
</comment>
<sequence length="1180" mass="131628">MDSEGRGQGSEAAEPGLTPILALGASAAATGSLERFLARLSLDEHLAAILVFQHREALDEAAFRQAVAAAGHTLVNVHEDMRIEPGRLYLSPPDVLTTIADGRLHLAPPEGEPGARGTIDNLLLSLAREEHGHAIVVMFEGTGDDGTLGFTAIKELGGLTLAEETERHRGGELETSSSPAALADFLLPPDELADRVMAYGRRLSRQREPGQSLTREVSGAMASIVTLLRQKTGHDFHGYKSGTFIRRIQRRMQVTQVEDVADYVEVLRGQPDEAQNLFNDLLIGVTQFFRDKKEFELLETQIIPRLFQDKRRDDQLRVWVIGCSTGEEAYSIAILLREHMATLDEVPQVQIFASDLDGRALASARVGRFSADIARDVPPERLARWFVKEGNTYCVVKDIREMCIFSQHSVIKDAPFSRLDLVSCRNLLIYLDAELQSRIIPLFHFALKPGGYLFLGNSENASRHANLFVPIEPRFRIFRRLDTATRILPDFPFTPTERRVGGEAASEKRHPPLEFGLSRTAERIAERYAPAFAIVDAQFNVLHFSGRAGRFIEPAGGAASLNLPNLVHPDLRLDLRMALTQAAEQNRPVQAGNLRMGTNGQSRTVRIIVEPVEETQSSSRSFVVIFKEDAEPLAADGAADGGELPRQDERVQRLEAELRVANERLQATVEELESTNEELKSSNEEYQSLNEELQSANEELETSKEELQSINEELTTVNGELAHRVQELARTNSDLKNFLESTQIATVFLDNELRVMNFTPALTEVFHLVETDIGRPIGHIKSRIAYDDLQDDVRRVLRTLGSVDREVESTTGARYMARVLPYRSVDNFIGGIVVTFTNITPLTKAQQALQESEKRLRTLTEGIPQLVWRGSSDGAWTWASMQWSLYTGLSEEESRGFGWINAVHPDDRERARRAWSDSLTSGQLEMEGRIFQAKDRTYRWFRTRAMPVFGDDGKVVEWLGTSTDIDEMRQMQERQGVLLAELQHRTRNLLGVVRAIAEKTAESSPGFTEFLLQFRERLGALSRVNALLSRLEEGRRVTFDELVHTELSARGALAEPQSRRVRLDGPAGVRLRSATVQTIALAIHELATNATKYGALAAPDGELAVNWRVETDPASQKRRLRVEWIESGVTGLPMPNAPAEGGGYGRELIERALPYQLKAETTYEIGPDGVHCTIDLPIES</sequence>
<dbReference type="SUPFAM" id="SSF52738">
    <property type="entry name" value="Methylesterase CheB, C-terminal domain"/>
    <property type="match status" value="1"/>
</dbReference>
<keyword evidence="12" id="KW-0808">Transferase</keyword>
<dbReference type="InterPro" id="IPR000673">
    <property type="entry name" value="Sig_transdc_resp-reg_Me-estase"/>
</dbReference>
<evidence type="ECO:0000259" key="22">
    <source>
        <dbReference type="PROSITE" id="PS50113"/>
    </source>
</evidence>
<evidence type="ECO:0000256" key="2">
    <source>
        <dbReference type="ARBA" id="ARBA00001541"/>
    </source>
</evidence>
<comment type="caution">
    <text evidence="25">The sequence shown here is derived from an EMBL/GenBank/DDBJ whole genome shotgun (WGS) entry which is preliminary data.</text>
</comment>
<dbReference type="PROSITE" id="PS50112">
    <property type="entry name" value="PAS"/>
    <property type="match status" value="1"/>
</dbReference>
<dbReference type="GO" id="GO:0006935">
    <property type="term" value="P:chemotaxis"/>
    <property type="evidence" value="ECO:0007669"/>
    <property type="project" value="InterPro"/>
</dbReference>
<dbReference type="SUPFAM" id="SSF53335">
    <property type="entry name" value="S-adenosyl-L-methionine-dependent methyltransferases"/>
    <property type="match status" value="1"/>
</dbReference>
<dbReference type="GO" id="GO:0008983">
    <property type="term" value="F:protein-glutamate O-methyltransferase activity"/>
    <property type="evidence" value="ECO:0007669"/>
    <property type="project" value="UniProtKB-EC"/>
</dbReference>
<dbReference type="GO" id="GO:0004673">
    <property type="term" value="F:protein histidine kinase activity"/>
    <property type="evidence" value="ECO:0007669"/>
    <property type="project" value="UniProtKB-EC"/>
</dbReference>
<dbReference type="EC" id="2.1.1.80" evidence="4"/>
<feature type="domain" description="CheB-type methylesterase" evidence="23">
    <location>
        <begin position="15"/>
        <end position="166"/>
    </location>
</feature>
<evidence type="ECO:0000256" key="6">
    <source>
        <dbReference type="ARBA" id="ARBA00022543"/>
    </source>
</evidence>
<dbReference type="Pfam" id="PF01739">
    <property type="entry name" value="CheR"/>
    <property type="match status" value="1"/>
</dbReference>
<dbReference type="Pfam" id="PF07536">
    <property type="entry name" value="HWE_HK"/>
    <property type="match status" value="1"/>
</dbReference>
<feature type="domain" description="CheR-type methyltransferase" evidence="24">
    <location>
        <begin position="224"/>
        <end position="476"/>
    </location>
</feature>
<name>A0A916ZGU0_9HYPH</name>
<dbReference type="InterPro" id="IPR022641">
    <property type="entry name" value="CheR_N"/>
</dbReference>
<keyword evidence="10" id="KW-0285">Flavoprotein</keyword>
<dbReference type="GO" id="GO:0005524">
    <property type="term" value="F:ATP binding"/>
    <property type="evidence" value="ECO:0007669"/>
    <property type="project" value="UniProtKB-KW"/>
</dbReference>
<keyword evidence="20" id="KW-0175">Coiled coil</keyword>
<dbReference type="CDD" id="cd00130">
    <property type="entry name" value="PAS"/>
    <property type="match status" value="1"/>
</dbReference>
<dbReference type="GO" id="GO:0005737">
    <property type="term" value="C:cytoplasm"/>
    <property type="evidence" value="ECO:0007669"/>
    <property type="project" value="InterPro"/>
</dbReference>
<dbReference type="InterPro" id="IPR022642">
    <property type="entry name" value="CheR_C"/>
</dbReference>
<dbReference type="InterPro" id="IPR035965">
    <property type="entry name" value="PAS-like_dom_sf"/>
</dbReference>
<dbReference type="AlphaFoldDB" id="A0A916ZGU0"/>
<evidence type="ECO:0000256" key="16">
    <source>
        <dbReference type="ARBA" id="ARBA00022840"/>
    </source>
</evidence>
<evidence type="ECO:0000256" key="5">
    <source>
        <dbReference type="ARBA" id="ARBA00021740"/>
    </source>
</evidence>
<dbReference type="InterPro" id="IPR011102">
    <property type="entry name" value="Sig_transdc_His_kinase_HWE"/>
</dbReference>
<dbReference type="SUPFAM" id="SSF47757">
    <property type="entry name" value="Chemotaxis receptor methyltransferase CheR, N-terminal domain"/>
    <property type="match status" value="1"/>
</dbReference>
<evidence type="ECO:0000256" key="9">
    <source>
        <dbReference type="ARBA" id="ARBA00022606"/>
    </source>
</evidence>
<dbReference type="PANTHER" id="PTHR24422">
    <property type="entry name" value="CHEMOTAXIS PROTEIN METHYLTRANSFERASE"/>
    <property type="match status" value="1"/>
</dbReference>
<dbReference type="InterPro" id="IPR035909">
    <property type="entry name" value="CheB_C"/>
</dbReference>
<comment type="caution">
    <text evidence="19">Lacks conserved residue(s) required for the propagation of feature annotation.</text>
</comment>
<evidence type="ECO:0000256" key="14">
    <source>
        <dbReference type="ARBA" id="ARBA00022741"/>
    </source>
</evidence>
<dbReference type="Pfam" id="PF03705">
    <property type="entry name" value="CheR_N"/>
    <property type="match status" value="1"/>
</dbReference>
<evidence type="ECO:0000259" key="21">
    <source>
        <dbReference type="PROSITE" id="PS50112"/>
    </source>
</evidence>
<keyword evidence="15" id="KW-0418">Kinase</keyword>
<dbReference type="NCBIfam" id="TIGR00229">
    <property type="entry name" value="sensory_box"/>
    <property type="match status" value="1"/>
</dbReference>
<evidence type="ECO:0000256" key="20">
    <source>
        <dbReference type="SAM" id="Coils"/>
    </source>
</evidence>
<keyword evidence="26" id="KW-1185">Reference proteome</keyword>
<dbReference type="CDD" id="cd02440">
    <property type="entry name" value="AdoMet_MTases"/>
    <property type="match status" value="1"/>
</dbReference>
<evidence type="ECO:0000259" key="23">
    <source>
        <dbReference type="PROSITE" id="PS50122"/>
    </source>
</evidence>
<organism evidence="25 26">
    <name type="scientific">Aureimonas endophytica</name>
    <dbReference type="NCBI Taxonomy" id="2027858"/>
    <lineage>
        <taxon>Bacteria</taxon>
        <taxon>Pseudomonadati</taxon>
        <taxon>Pseudomonadota</taxon>
        <taxon>Alphaproteobacteria</taxon>
        <taxon>Hyphomicrobiales</taxon>
        <taxon>Aurantimonadaceae</taxon>
        <taxon>Aureimonas</taxon>
    </lineage>
</organism>
<evidence type="ECO:0000313" key="26">
    <source>
        <dbReference type="Proteomes" id="UP000644699"/>
    </source>
</evidence>
<dbReference type="SUPFAM" id="SSF57997">
    <property type="entry name" value="Tropomyosin"/>
    <property type="match status" value="1"/>
</dbReference>
<dbReference type="Pfam" id="PF13596">
    <property type="entry name" value="PAS_10"/>
    <property type="match status" value="1"/>
</dbReference>
<dbReference type="EC" id="2.7.13.3" evidence="3"/>
<dbReference type="EMBL" id="BMIQ01000002">
    <property type="protein sequence ID" value="GGD97017.1"/>
    <property type="molecule type" value="Genomic_DNA"/>
</dbReference>
<evidence type="ECO:0000256" key="10">
    <source>
        <dbReference type="ARBA" id="ARBA00022630"/>
    </source>
</evidence>
<protein>
    <recommendedName>
        <fullName evidence="5">Blue-light-activated histidine kinase</fullName>
        <ecNumber evidence="4">2.1.1.80</ecNumber>
        <ecNumber evidence="3">2.7.13.3</ecNumber>
    </recommendedName>
</protein>
<gene>
    <name evidence="25" type="primary">cheR</name>
    <name evidence="25" type="ORF">GCM10011390_14730</name>
</gene>
<keyword evidence="18" id="KW-0675">Receptor</keyword>
<dbReference type="InterPro" id="IPR036890">
    <property type="entry name" value="HATPase_C_sf"/>
</dbReference>
<keyword evidence="11" id="KW-0288">FMN</keyword>
<evidence type="ECO:0000256" key="11">
    <source>
        <dbReference type="ARBA" id="ARBA00022643"/>
    </source>
</evidence>
<evidence type="ECO:0000256" key="13">
    <source>
        <dbReference type="ARBA" id="ARBA00022691"/>
    </source>
</evidence>
<evidence type="ECO:0000256" key="12">
    <source>
        <dbReference type="ARBA" id="ARBA00022679"/>
    </source>
</evidence>
<dbReference type="InterPro" id="IPR036804">
    <property type="entry name" value="CheR_N_sf"/>
</dbReference>
<dbReference type="RefSeq" id="WP_188907587.1">
    <property type="nucleotide sequence ID" value="NZ_BMIQ01000002.1"/>
</dbReference>
<dbReference type="FunFam" id="3.30.450.20:FF:000099">
    <property type="entry name" value="Sensory box sensor histidine kinase"/>
    <property type="match status" value="1"/>
</dbReference>
<keyword evidence="14" id="KW-0547">Nucleotide-binding</keyword>
<reference evidence="25" key="1">
    <citation type="journal article" date="2014" name="Int. J. Syst. Evol. Microbiol.">
        <title>Complete genome sequence of Corynebacterium casei LMG S-19264T (=DSM 44701T), isolated from a smear-ripened cheese.</title>
        <authorList>
            <consortium name="US DOE Joint Genome Institute (JGI-PGF)"/>
            <person name="Walter F."/>
            <person name="Albersmeier A."/>
            <person name="Kalinowski J."/>
            <person name="Ruckert C."/>
        </authorList>
    </citation>
    <scope>NUCLEOTIDE SEQUENCE</scope>
    <source>
        <strain evidence="25">CGMCC 1.15367</strain>
    </source>
</reference>
<dbReference type="PRINTS" id="PR00996">
    <property type="entry name" value="CHERMTFRASE"/>
</dbReference>
<evidence type="ECO:0000256" key="4">
    <source>
        <dbReference type="ARBA" id="ARBA00012534"/>
    </source>
</evidence>
<keyword evidence="9" id="KW-0716">Sensory transduction</keyword>
<dbReference type="PANTHER" id="PTHR24422:SF27">
    <property type="entry name" value="PROTEIN-GLUTAMATE O-METHYLTRANSFERASE"/>
    <property type="match status" value="1"/>
</dbReference>
<feature type="domain" description="PAC" evidence="22">
    <location>
        <begin position="924"/>
        <end position="977"/>
    </location>
</feature>
<dbReference type="Gene3D" id="3.30.565.10">
    <property type="entry name" value="Histidine kinase-like ATPase, C-terminal domain"/>
    <property type="match status" value="1"/>
</dbReference>
<keyword evidence="17" id="KW-0157">Chromophore</keyword>
<evidence type="ECO:0000256" key="15">
    <source>
        <dbReference type="ARBA" id="ARBA00022777"/>
    </source>
</evidence>
<dbReference type="Gene3D" id="3.40.50.150">
    <property type="entry name" value="Vaccinia Virus protein VP39"/>
    <property type="match status" value="1"/>
</dbReference>
<keyword evidence="7" id="KW-0597">Phosphoprotein</keyword>
<dbReference type="GO" id="GO:0032259">
    <property type="term" value="P:methylation"/>
    <property type="evidence" value="ECO:0007669"/>
    <property type="project" value="UniProtKB-KW"/>
</dbReference>
<accession>A0A916ZGU0</accession>
<dbReference type="InterPro" id="IPR029063">
    <property type="entry name" value="SAM-dependent_MTases_sf"/>
</dbReference>
<keyword evidence="8 25" id="KW-0489">Methyltransferase</keyword>
<feature type="coiled-coil region" evidence="20">
    <location>
        <begin position="644"/>
        <end position="720"/>
    </location>
</feature>
<dbReference type="Pfam" id="PF01339">
    <property type="entry name" value="CheB_methylest"/>
    <property type="match status" value="1"/>
</dbReference>
<evidence type="ECO:0000256" key="19">
    <source>
        <dbReference type="PROSITE-ProRule" id="PRU00050"/>
    </source>
</evidence>
<dbReference type="SMART" id="SM00086">
    <property type="entry name" value="PAC"/>
    <property type="match status" value="1"/>
</dbReference>
<evidence type="ECO:0000256" key="3">
    <source>
        <dbReference type="ARBA" id="ARBA00012438"/>
    </source>
</evidence>
<dbReference type="Proteomes" id="UP000644699">
    <property type="component" value="Unassembled WGS sequence"/>
</dbReference>
<dbReference type="Gene3D" id="3.40.50.180">
    <property type="entry name" value="Methylesterase CheB, C-terminal domain"/>
    <property type="match status" value="1"/>
</dbReference>
<evidence type="ECO:0000256" key="8">
    <source>
        <dbReference type="ARBA" id="ARBA00022603"/>
    </source>
</evidence>
<comment type="catalytic activity">
    <reaction evidence="2">
        <text>L-glutamyl-[protein] + S-adenosyl-L-methionine = [protein]-L-glutamate 5-O-methyl ester + S-adenosyl-L-homocysteine</text>
        <dbReference type="Rhea" id="RHEA:24452"/>
        <dbReference type="Rhea" id="RHEA-COMP:10208"/>
        <dbReference type="Rhea" id="RHEA-COMP:10311"/>
        <dbReference type="ChEBI" id="CHEBI:29973"/>
        <dbReference type="ChEBI" id="CHEBI:57856"/>
        <dbReference type="ChEBI" id="CHEBI:59789"/>
        <dbReference type="ChEBI" id="CHEBI:82795"/>
        <dbReference type="EC" id="2.1.1.80"/>
    </reaction>
</comment>
<dbReference type="PROSITE" id="PS50122">
    <property type="entry name" value="CHEB"/>
    <property type="match status" value="1"/>
</dbReference>
<evidence type="ECO:0000256" key="7">
    <source>
        <dbReference type="ARBA" id="ARBA00022553"/>
    </source>
</evidence>
<evidence type="ECO:0000256" key="18">
    <source>
        <dbReference type="ARBA" id="ARBA00023170"/>
    </source>
</evidence>
<dbReference type="SMART" id="SM00091">
    <property type="entry name" value="PAS"/>
    <property type="match status" value="3"/>
</dbReference>
<dbReference type="SMART" id="SM00911">
    <property type="entry name" value="HWE_HK"/>
    <property type="match status" value="1"/>
</dbReference>
<keyword evidence="16" id="KW-0067">ATP-binding</keyword>
<dbReference type="Gene3D" id="1.10.155.10">
    <property type="entry name" value="Chemotaxis receptor methyltransferase CheR, N-terminal domain"/>
    <property type="match status" value="1"/>
</dbReference>
<proteinExistence type="predicted"/>
<dbReference type="InterPro" id="IPR000014">
    <property type="entry name" value="PAS"/>
</dbReference>
<evidence type="ECO:0000259" key="24">
    <source>
        <dbReference type="PROSITE" id="PS50123"/>
    </source>
</evidence>
<keyword evidence="6" id="KW-0600">Photoreceptor protein</keyword>
<dbReference type="GO" id="GO:0000156">
    <property type="term" value="F:phosphorelay response regulator activity"/>
    <property type="evidence" value="ECO:0007669"/>
    <property type="project" value="InterPro"/>
</dbReference>
<dbReference type="PROSITE" id="PS50123">
    <property type="entry name" value="CHER"/>
    <property type="match status" value="1"/>
</dbReference>
<dbReference type="InterPro" id="IPR000780">
    <property type="entry name" value="CheR_MeTrfase"/>
</dbReference>
<evidence type="ECO:0000256" key="1">
    <source>
        <dbReference type="ARBA" id="ARBA00000085"/>
    </source>
</evidence>
<reference evidence="25" key="2">
    <citation type="submission" date="2020-09" db="EMBL/GenBank/DDBJ databases">
        <authorList>
            <person name="Sun Q."/>
            <person name="Zhou Y."/>
        </authorList>
    </citation>
    <scope>NUCLEOTIDE SEQUENCE</scope>
    <source>
        <strain evidence="25">CGMCC 1.15367</strain>
    </source>
</reference>
<evidence type="ECO:0000256" key="17">
    <source>
        <dbReference type="ARBA" id="ARBA00022991"/>
    </source>
</evidence>
<dbReference type="GO" id="GO:0008984">
    <property type="term" value="F:protein-glutamate methylesterase activity"/>
    <property type="evidence" value="ECO:0007669"/>
    <property type="project" value="InterPro"/>
</dbReference>
<dbReference type="PROSITE" id="PS50113">
    <property type="entry name" value="PAC"/>
    <property type="match status" value="1"/>
</dbReference>